<evidence type="ECO:0000259" key="1">
    <source>
        <dbReference type="PROSITE" id="PS50943"/>
    </source>
</evidence>
<proteinExistence type="predicted"/>
<reference evidence="2 3" key="1">
    <citation type="journal article" date="2017" name="BMC Genomics">
        <title>Comparative genomic and phylogenomic analyses of the Bifidobacteriaceae family.</title>
        <authorList>
            <person name="Lugli G.A."/>
            <person name="Milani C."/>
            <person name="Turroni F."/>
            <person name="Duranti S."/>
            <person name="Mancabelli L."/>
            <person name="Mangifesta M."/>
            <person name="Ferrario C."/>
            <person name="Modesto M."/>
            <person name="Mattarelli P."/>
            <person name="Jiri K."/>
            <person name="van Sinderen D."/>
            <person name="Ventura M."/>
        </authorList>
    </citation>
    <scope>NUCLEOTIDE SEQUENCE [LARGE SCALE GENOMIC DNA]</scope>
    <source>
        <strain evidence="2 3">DSM 24762</strain>
    </source>
</reference>
<dbReference type="CDD" id="cd00093">
    <property type="entry name" value="HTH_XRE"/>
    <property type="match status" value="1"/>
</dbReference>
<protein>
    <recommendedName>
        <fullName evidence="1">HTH cro/C1-type domain-containing protein</fullName>
    </recommendedName>
</protein>
<dbReference type="SMART" id="SM00530">
    <property type="entry name" value="HTH_XRE"/>
    <property type="match status" value="1"/>
</dbReference>
<name>A0A261F4N5_9BIFI</name>
<dbReference type="AlphaFoldDB" id="A0A261F4N5"/>
<evidence type="ECO:0000313" key="3">
    <source>
        <dbReference type="Proteomes" id="UP000243657"/>
    </source>
</evidence>
<dbReference type="PROSITE" id="PS50943">
    <property type="entry name" value="HTH_CROC1"/>
    <property type="match status" value="1"/>
</dbReference>
<dbReference type="EMBL" id="MWWT01000006">
    <property type="protein sequence ID" value="OZG54058.1"/>
    <property type="molecule type" value="Genomic_DNA"/>
</dbReference>
<gene>
    <name evidence="2" type="ORF">ALMA_1022</name>
</gene>
<dbReference type="GO" id="GO:0003677">
    <property type="term" value="F:DNA binding"/>
    <property type="evidence" value="ECO:0007669"/>
    <property type="project" value="InterPro"/>
</dbReference>
<dbReference type="SUPFAM" id="SSF47413">
    <property type="entry name" value="lambda repressor-like DNA-binding domains"/>
    <property type="match status" value="1"/>
</dbReference>
<accession>A0A261F4N5</accession>
<feature type="domain" description="HTH cro/C1-type" evidence="1">
    <location>
        <begin position="42"/>
        <end position="72"/>
    </location>
</feature>
<evidence type="ECO:0000313" key="2">
    <source>
        <dbReference type="EMBL" id="OZG54058.1"/>
    </source>
</evidence>
<dbReference type="Gene3D" id="1.10.260.40">
    <property type="entry name" value="lambda repressor-like DNA-binding domains"/>
    <property type="match status" value="1"/>
</dbReference>
<dbReference type="InterPro" id="IPR010982">
    <property type="entry name" value="Lambda_DNA-bd_dom_sf"/>
</dbReference>
<organism evidence="2 3">
    <name type="scientific">Alloscardovia macacae</name>
    <dbReference type="NCBI Taxonomy" id="1160091"/>
    <lineage>
        <taxon>Bacteria</taxon>
        <taxon>Bacillati</taxon>
        <taxon>Actinomycetota</taxon>
        <taxon>Actinomycetes</taxon>
        <taxon>Bifidobacteriales</taxon>
        <taxon>Bifidobacteriaceae</taxon>
        <taxon>Alloscardovia</taxon>
    </lineage>
</organism>
<keyword evidence="3" id="KW-1185">Reference proteome</keyword>
<dbReference type="Proteomes" id="UP000243657">
    <property type="component" value="Unassembled WGS sequence"/>
</dbReference>
<comment type="caution">
    <text evidence="2">The sequence shown here is derived from an EMBL/GenBank/DDBJ whole genome shotgun (WGS) entry which is preliminary data.</text>
</comment>
<dbReference type="RefSeq" id="WP_094726682.1">
    <property type="nucleotide sequence ID" value="NZ_JBHLWS010000012.1"/>
</dbReference>
<dbReference type="InterPro" id="IPR001387">
    <property type="entry name" value="Cro/C1-type_HTH"/>
</dbReference>
<sequence length="218" mass="24744">MANSLDNLFGKGLANERESAGYSQAEITKHMQSIGFDWNGMTLSRIERGQRKVTAGEAIALAQFFHVEVREIAGVESRYWDDLPIGVEEFGNVLLEVHHTMKQFGELNNAIGELFKVAKAYDERGDKEGRLKGFGEYTKAAELLEEPMKPLREWLLSTGLTLHDTITEVYTSQEFLDYLNGVDVRDGIMDAIPIQIQALYWEDDYGKYYNHDPKKDAA</sequence>